<dbReference type="GO" id="GO:0008270">
    <property type="term" value="F:zinc ion binding"/>
    <property type="evidence" value="ECO:0007669"/>
    <property type="project" value="TreeGrafter"/>
</dbReference>
<dbReference type="SUPFAM" id="SSF46785">
    <property type="entry name" value="Winged helix' DNA-binding domain"/>
    <property type="match status" value="1"/>
</dbReference>
<keyword evidence="5" id="KW-0238">DNA-binding</keyword>
<name>A0A1F5P1Y7_9BACT</name>
<evidence type="ECO:0000256" key="1">
    <source>
        <dbReference type="ARBA" id="ARBA00007957"/>
    </source>
</evidence>
<comment type="similarity">
    <text evidence="1">Belongs to the Fur family.</text>
</comment>
<comment type="caution">
    <text evidence="9">The sequence shown here is derived from an EMBL/GenBank/DDBJ whole genome shotgun (WGS) entry which is preliminary data.</text>
</comment>
<evidence type="ECO:0000256" key="8">
    <source>
        <dbReference type="PIRSR" id="PIRSR602481-2"/>
    </source>
</evidence>
<comment type="cofactor">
    <cofactor evidence="8">
        <name>Mn(2+)</name>
        <dbReference type="ChEBI" id="CHEBI:29035"/>
    </cofactor>
    <cofactor evidence="8">
        <name>Fe(2+)</name>
        <dbReference type="ChEBI" id="CHEBI:29033"/>
    </cofactor>
    <text evidence="8">Binds 1 Mn(2+) or Fe(2+) ion per subunit.</text>
</comment>
<dbReference type="Proteomes" id="UP000176339">
    <property type="component" value="Unassembled WGS sequence"/>
</dbReference>
<gene>
    <name evidence="9" type="ORF">A2846_05090</name>
</gene>
<evidence type="ECO:0000313" key="10">
    <source>
        <dbReference type="Proteomes" id="UP000176339"/>
    </source>
</evidence>
<dbReference type="GO" id="GO:1900376">
    <property type="term" value="P:regulation of secondary metabolite biosynthetic process"/>
    <property type="evidence" value="ECO:0007669"/>
    <property type="project" value="TreeGrafter"/>
</dbReference>
<evidence type="ECO:0000313" key="9">
    <source>
        <dbReference type="EMBL" id="OGE83873.1"/>
    </source>
</evidence>
<dbReference type="GO" id="GO:0045892">
    <property type="term" value="P:negative regulation of DNA-templated transcription"/>
    <property type="evidence" value="ECO:0007669"/>
    <property type="project" value="TreeGrafter"/>
</dbReference>
<sequence length="124" mass="14558">MKNTKFTQELRGIFAASAKPLTVADILGILRLKKLRPNKTTIYRQLEKMTRAKDLEHVHFESRGLGYEKAREHHHHLICNSCEKIEDLVIKDEQKMFDRLLGRKEFKAQEHHLEIFGLCMACSR</sequence>
<dbReference type="GO" id="GO:0003700">
    <property type="term" value="F:DNA-binding transcription factor activity"/>
    <property type="evidence" value="ECO:0007669"/>
    <property type="project" value="InterPro"/>
</dbReference>
<dbReference type="InterPro" id="IPR043135">
    <property type="entry name" value="Fur_C"/>
</dbReference>
<evidence type="ECO:0000256" key="2">
    <source>
        <dbReference type="ARBA" id="ARBA00022491"/>
    </source>
</evidence>
<dbReference type="AlphaFoldDB" id="A0A1F5P1Y7"/>
<evidence type="ECO:0000256" key="7">
    <source>
        <dbReference type="PIRSR" id="PIRSR602481-1"/>
    </source>
</evidence>
<dbReference type="InterPro" id="IPR036390">
    <property type="entry name" value="WH_DNA-bd_sf"/>
</dbReference>
<feature type="binding site" evidence="7">
    <location>
        <position position="79"/>
    </location>
    <ligand>
        <name>Zn(2+)</name>
        <dbReference type="ChEBI" id="CHEBI:29105"/>
    </ligand>
</feature>
<feature type="binding site" evidence="7">
    <location>
        <position position="119"/>
    </location>
    <ligand>
        <name>Zn(2+)</name>
        <dbReference type="ChEBI" id="CHEBI:29105"/>
    </ligand>
</feature>
<evidence type="ECO:0008006" key="11">
    <source>
        <dbReference type="Google" id="ProtNLM"/>
    </source>
</evidence>
<evidence type="ECO:0000256" key="5">
    <source>
        <dbReference type="ARBA" id="ARBA00023125"/>
    </source>
</evidence>
<dbReference type="EMBL" id="MFEN01000034">
    <property type="protein sequence ID" value="OGE83873.1"/>
    <property type="molecule type" value="Genomic_DNA"/>
</dbReference>
<comment type="cofactor">
    <cofactor evidence="7">
        <name>Zn(2+)</name>
        <dbReference type="ChEBI" id="CHEBI:29105"/>
    </cofactor>
    <text evidence="7">Binds 1 zinc ion per subunit.</text>
</comment>
<keyword evidence="7" id="KW-0479">Metal-binding</keyword>
<keyword evidence="6" id="KW-0804">Transcription</keyword>
<proteinExistence type="inferred from homology"/>
<dbReference type="CDD" id="cd07153">
    <property type="entry name" value="Fur_like"/>
    <property type="match status" value="1"/>
</dbReference>
<organism evidence="9 10">
    <name type="scientific">Candidatus Doudnabacteria bacterium RIFCSPHIGHO2_01_FULL_49_9</name>
    <dbReference type="NCBI Taxonomy" id="1817827"/>
    <lineage>
        <taxon>Bacteria</taxon>
        <taxon>Candidatus Doudnaibacteriota</taxon>
    </lineage>
</organism>
<keyword evidence="2" id="KW-0678">Repressor</keyword>
<protein>
    <recommendedName>
        <fullName evidence="11">Transcriptional repressor</fullName>
    </recommendedName>
</protein>
<evidence type="ECO:0000256" key="3">
    <source>
        <dbReference type="ARBA" id="ARBA00022833"/>
    </source>
</evidence>
<dbReference type="PANTHER" id="PTHR33202:SF7">
    <property type="entry name" value="FERRIC UPTAKE REGULATION PROTEIN"/>
    <property type="match status" value="1"/>
</dbReference>
<accession>A0A1F5P1Y7</accession>
<evidence type="ECO:0000256" key="4">
    <source>
        <dbReference type="ARBA" id="ARBA00023015"/>
    </source>
</evidence>
<dbReference type="Gene3D" id="3.30.1490.190">
    <property type="match status" value="1"/>
</dbReference>
<dbReference type="Gene3D" id="1.10.10.10">
    <property type="entry name" value="Winged helix-like DNA-binding domain superfamily/Winged helix DNA-binding domain"/>
    <property type="match status" value="1"/>
</dbReference>
<dbReference type="PANTHER" id="PTHR33202">
    <property type="entry name" value="ZINC UPTAKE REGULATION PROTEIN"/>
    <property type="match status" value="1"/>
</dbReference>
<feature type="binding site" evidence="8">
    <location>
        <position position="73"/>
    </location>
    <ligand>
        <name>Fe cation</name>
        <dbReference type="ChEBI" id="CHEBI:24875"/>
    </ligand>
</feature>
<keyword evidence="8" id="KW-0408">Iron</keyword>
<feature type="binding site" evidence="7">
    <location>
        <position position="122"/>
    </location>
    <ligand>
        <name>Zn(2+)</name>
        <dbReference type="ChEBI" id="CHEBI:29105"/>
    </ligand>
</feature>
<dbReference type="InterPro" id="IPR002481">
    <property type="entry name" value="FUR"/>
</dbReference>
<feature type="binding site" evidence="7">
    <location>
        <position position="82"/>
    </location>
    <ligand>
        <name>Zn(2+)</name>
        <dbReference type="ChEBI" id="CHEBI:29105"/>
    </ligand>
</feature>
<evidence type="ECO:0000256" key="6">
    <source>
        <dbReference type="ARBA" id="ARBA00023163"/>
    </source>
</evidence>
<dbReference type="Pfam" id="PF01475">
    <property type="entry name" value="FUR"/>
    <property type="match status" value="1"/>
</dbReference>
<keyword evidence="3 7" id="KW-0862">Zinc</keyword>
<feature type="binding site" evidence="8">
    <location>
        <position position="111"/>
    </location>
    <ligand>
        <name>Fe cation</name>
        <dbReference type="ChEBI" id="CHEBI:24875"/>
    </ligand>
</feature>
<reference evidence="9 10" key="1">
    <citation type="journal article" date="2016" name="Nat. Commun.">
        <title>Thousands of microbial genomes shed light on interconnected biogeochemical processes in an aquifer system.</title>
        <authorList>
            <person name="Anantharaman K."/>
            <person name="Brown C.T."/>
            <person name="Hug L.A."/>
            <person name="Sharon I."/>
            <person name="Castelle C.J."/>
            <person name="Probst A.J."/>
            <person name="Thomas B.C."/>
            <person name="Singh A."/>
            <person name="Wilkins M.J."/>
            <person name="Karaoz U."/>
            <person name="Brodie E.L."/>
            <person name="Williams K.H."/>
            <person name="Hubbard S.S."/>
            <person name="Banfield J.F."/>
        </authorList>
    </citation>
    <scope>NUCLEOTIDE SEQUENCE [LARGE SCALE GENOMIC DNA]</scope>
</reference>
<dbReference type="GO" id="GO:0000976">
    <property type="term" value="F:transcription cis-regulatory region binding"/>
    <property type="evidence" value="ECO:0007669"/>
    <property type="project" value="TreeGrafter"/>
</dbReference>
<keyword evidence="4" id="KW-0805">Transcription regulation</keyword>
<dbReference type="InterPro" id="IPR036388">
    <property type="entry name" value="WH-like_DNA-bd_sf"/>
</dbReference>